<dbReference type="SUPFAM" id="SSF53335">
    <property type="entry name" value="S-adenosyl-L-methionine-dependent methyltransferases"/>
    <property type="match status" value="1"/>
</dbReference>
<protein>
    <recommendedName>
        <fullName evidence="4">O-methyltransferase C-terminal domain-containing protein</fullName>
    </recommendedName>
</protein>
<reference evidence="5 6" key="1">
    <citation type="submission" date="2019-12" db="EMBL/GenBank/DDBJ databases">
        <authorList>
            <person name="Jiao W.-B."/>
            <person name="Schneeberger K."/>
        </authorList>
    </citation>
    <scope>NUCLEOTIDE SEQUENCE [LARGE SCALE GENOMIC DNA]</scope>
    <source>
        <strain evidence="6">cv. C24</strain>
    </source>
</reference>
<keyword evidence="3" id="KW-0949">S-adenosyl-L-methionine</keyword>
<dbReference type="GO" id="GO:0032259">
    <property type="term" value="P:methylation"/>
    <property type="evidence" value="ECO:0007669"/>
    <property type="project" value="UniProtKB-KW"/>
</dbReference>
<name>A0A5S9WP72_ARATH</name>
<dbReference type="InterPro" id="IPR029063">
    <property type="entry name" value="SAM-dependent_MTases_sf"/>
</dbReference>
<dbReference type="GO" id="GO:0008171">
    <property type="term" value="F:O-methyltransferase activity"/>
    <property type="evidence" value="ECO:0007669"/>
    <property type="project" value="InterPro"/>
</dbReference>
<evidence type="ECO:0000259" key="4">
    <source>
        <dbReference type="Pfam" id="PF00891"/>
    </source>
</evidence>
<evidence type="ECO:0000313" key="5">
    <source>
        <dbReference type="EMBL" id="CAA0310591.1"/>
    </source>
</evidence>
<dbReference type="FunFam" id="3.40.50.150:FF:000811">
    <property type="entry name" value="F16P17.4 protein"/>
    <property type="match status" value="1"/>
</dbReference>
<dbReference type="Gene3D" id="3.40.50.150">
    <property type="entry name" value="Vaccinia Virus protein VP39"/>
    <property type="match status" value="1"/>
</dbReference>
<dbReference type="AlphaFoldDB" id="A0A5S9WP72"/>
<accession>A0A5S9WP72</accession>
<keyword evidence="2" id="KW-0808">Transferase</keyword>
<dbReference type="Pfam" id="PF00891">
    <property type="entry name" value="Methyltransf_2"/>
    <property type="match status" value="1"/>
</dbReference>
<evidence type="ECO:0000256" key="1">
    <source>
        <dbReference type="ARBA" id="ARBA00022603"/>
    </source>
</evidence>
<dbReference type="PROSITE" id="PS51683">
    <property type="entry name" value="SAM_OMT_II"/>
    <property type="match status" value="1"/>
</dbReference>
<dbReference type="Proteomes" id="UP000434276">
    <property type="component" value="Unassembled WGS sequence"/>
</dbReference>
<dbReference type="InterPro" id="IPR001077">
    <property type="entry name" value="COMT_C"/>
</dbReference>
<dbReference type="OrthoDB" id="1606438at2759"/>
<dbReference type="ExpressionAtlas" id="A0A5S9WP72">
    <property type="expression patterns" value="baseline and differential"/>
</dbReference>
<organism evidence="5 6">
    <name type="scientific">Arabidopsis thaliana</name>
    <name type="common">Mouse-ear cress</name>
    <dbReference type="NCBI Taxonomy" id="3702"/>
    <lineage>
        <taxon>Eukaryota</taxon>
        <taxon>Viridiplantae</taxon>
        <taxon>Streptophyta</taxon>
        <taxon>Embryophyta</taxon>
        <taxon>Tracheophyta</taxon>
        <taxon>Spermatophyta</taxon>
        <taxon>Magnoliopsida</taxon>
        <taxon>eudicotyledons</taxon>
        <taxon>Gunneridae</taxon>
        <taxon>Pentapetalae</taxon>
        <taxon>rosids</taxon>
        <taxon>malvids</taxon>
        <taxon>Brassicales</taxon>
        <taxon>Brassicaceae</taxon>
        <taxon>Camelineae</taxon>
        <taxon>Arabidopsis</taxon>
    </lineage>
</organism>
<sequence>MRFFELIGSNEQFAEMFNRAMSEASTLIMKKVLEVYKGFEDVNTLVDVGGGIGTIIGQVTSKYPHIKGINFDLASVLAHAPFNKGVEHVSGDMFKEIPKGDAIFMKWILHDWTDEDCVKILKNCWKSLPEKGKVIIVEVVTPEEPKINDISSNIVFGMDMLMLAVSSGGKERSLSQFETLASDSGFLRCEIICHAFSYSVIELHK</sequence>
<evidence type="ECO:0000256" key="3">
    <source>
        <dbReference type="ARBA" id="ARBA00022691"/>
    </source>
</evidence>
<dbReference type="InterPro" id="IPR016461">
    <property type="entry name" value="COMT-like"/>
</dbReference>
<feature type="domain" description="O-methyltransferase C-terminal" evidence="4">
    <location>
        <begin position="3"/>
        <end position="186"/>
    </location>
</feature>
<proteinExistence type="predicted"/>
<dbReference type="EMBL" id="CACSHJ010000087">
    <property type="protein sequence ID" value="CAA0310591.1"/>
    <property type="molecule type" value="Genomic_DNA"/>
</dbReference>
<dbReference type="PANTHER" id="PTHR11746">
    <property type="entry name" value="O-METHYLTRANSFERASE"/>
    <property type="match status" value="1"/>
</dbReference>
<keyword evidence="1" id="KW-0489">Methyltransferase</keyword>
<evidence type="ECO:0000256" key="2">
    <source>
        <dbReference type="ARBA" id="ARBA00022679"/>
    </source>
</evidence>
<evidence type="ECO:0000313" key="6">
    <source>
        <dbReference type="Proteomes" id="UP000434276"/>
    </source>
</evidence>
<gene>
    <name evidence="5" type="ORF">C24_LOCUS5158</name>
</gene>